<evidence type="ECO:0008006" key="9">
    <source>
        <dbReference type="Google" id="ProtNLM"/>
    </source>
</evidence>
<dbReference type="InterPro" id="IPR009432">
    <property type="entry name" value="DUF1075"/>
</dbReference>
<proteinExistence type="inferred from homology"/>
<feature type="transmembrane region" description="Helical" evidence="6">
    <location>
        <begin position="107"/>
        <end position="126"/>
    </location>
</feature>
<keyword evidence="3 6" id="KW-0812">Transmembrane</keyword>
<comment type="subcellular location">
    <subcellularLocation>
        <location evidence="1">Membrane</location>
        <topology evidence="1">Single-pass membrane protein</topology>
    </subcellularLocation>
</comment>
<comment type="caution">
    <text evidence="7">The sequence shown here is derived from an EMBL/GenBank/DDBJ whole genome shotgun (WGS) entry which is preliminary data.</text>
</comment>
<dbReference type="AlphaFoldDB" id="A0AAV7NH53"/>
<dbReference type="GO" id="GO:0090200">
    <property type="term" value="P:positive regulation of release of cytochrome c from mitochondria"/>
    <property type="evidence" value="ECO:0007669"/>
    <property type="project" value="TreeGrafter"/>
</dbReference>
<evidence type="ECO:0000256" key="3">
    <source>
        <dbReference type="ARBA" id="ARBA00022692"/>
    </source>
</evidence>
<accession>A0AAV7NH53</accession>
<gene>
    <name evidence="7" type="ORF">NDU88_000805</name>
</gene>
<evidence type="ECO:0000256" key="5">
    <source>
        <dbReference type="ARBA" id="ARBA00023136"/>
    </source>
</evidence>
<keyword evidence="8" id="KW-1185">Reference proteome</keyword>
<dbReference type="PANTHER" id="PTHR13674">
    <property type="entry name" value="GROWTH AND TRANSFORMATION-DEPENDENT PROTEIN"/>
    <property type="match status" value="1"/>
</dbReference>
<dbReference type="GO" id="GO:0051402">
    <property type="term" value="P:neuron apoptotic process"/>
    <property type="evidence" value="ECO:0007669"/>
    <property type="project" value="TreeGrafter"/>
</dbReference>
<comment type="similarity">
    <text evidence="2">Belongs to the UPF0389 family.</text>
</comment>
<dbReference type="Pfam" id="PF06388">
    <property type="entry name" value="DUF1075"/>
    <property type="match status" value="1"/>
</dbReference>
<organism evidence="7 8">
    <name type="scientific">Pleurodeles waltl</name>
    <name type="common">Iberian ribbed newt</name>
    <dbReference type="NCBI Taxonomy" id="8319"/>
    <lineage>
        <taxon>Eukaryota</taxon>
        <taxon>Metazoa</taxon>
        <taxon>Chordata</taxon>
        <taxon>Craniata</taxon>
        <taxon>Vertebrata</taxon>
        <taxon>Euteleostomi</taxon>
        <taxon>Amphibia</taxon>
        <taxon>Batrachia</taxon>
        <taxon>Caudata</taxon>
        <taxon>Salamandroidea</taxon>
        <taxon>Salamandridae</taxon>
        <taxon>Pleurodelinae</taxon>
        <taxon>Pleurodeles</taxon>
    </lineage>
</organism>
<keyword evidence="5 6" id="KW-0472">Membrane</keyword>
<evidence type="ECO:0000256" key="2">
    <source>
        <dbReference type="ARBA" id="ARBA00007363"/>
    </source>
</evidence>
<sequence>MWSLVPARRALGRAAGLFQSNAIPSPRIVPGMQLKARAGLCTKPTEDKTAPESKGPGYSFKVPGHKPTDWEKRLLLWGGRFKKEEDIPEIVSFEMIDSAKNRVRVKVSYIMIALTIMGCITMVVSGKRAVGRHESLAGMNLERKARLREESQAGDAAKAE</sequence>
<dbReference type="Proteomes" id="UP001066276">
    <property type="component" value="Chromosome 8"/>
</dbReference>
<dbReference type="GO" id="GO:0071456">
    <property type="term" value="P:cellular response to hypoxia"/>
    <property type="evidence" value="ECO:0007669"/>
    <property type="project" value="TreeGrafter"/>
</dbReference>
<dbReference type="PANTHER" id="PTHR13674:SF2">
    <property type="entry name" value="PROTEIN FAM162A"/>
    <property type="match status" value="1"/>
</dbReference>
<evidence type="ECO:0000256" key="1">
    <source>
        <dbReference type="ARBA" id="ARBA00004167"/>
    </source>
</evidence>
<dbReference type="EMBL" id="JANPWB010000012">
    <property type="protein sequence ID" value="KAJ1112543.1"/>
    <property type="molecule type" value="Genomic_DNA"/>
</dbReference>
<dbReference type="GO" id="GO:0016020">
    <property type="term" value="C:membrane"/>
    <property type="evidence" value="ECO:0007669"/>
    <property type="project" value="UniProtKB-SubCell"/>
</dbReference>
<evidence type="ECO:0000256" key="4">
    <source>
        <dbReference type="ARBA" id="ARBA00022989"/>
    </source>
</evidence>
<evidence type="ECO:0000313" key="8">
    <source>
        <dbReference type="Proteomes" id="UP001066276"/>
    </source>
</evidence>
<protein>
    <recommendedName>
        <fullName evidence="9">Protein FAM162A</fullName>
    </recommendedName>
</protein>
<keyword evidence="4 6" id="KW-1133">Transmembrane helix</keyword>
<name>A0AAV7NH53_PLEWA</name>
<dbReference type="GO" id="GO:0005739">
    <property type="term" value="C:mitochondrion"/>
    <property type="evidence" value="ECO:0007669"/>
    <property type="project" value="TreeGrafter"/>
</dbReference>
<evidence type="ECO:0000256" key="6">
    <source>
        <dbReference type="SAM" id="Phobius"/>
    </source>
</evidence>
<reference evidence="7" key="1">
    <citation type="journal article" date="2022" name="bioRxiv">
        <title>Sequencing and chromosome-scale assembly of the giantPleurodeles waltlgenome.</title>
        <authorList>
            <person name="Brown T."/>
            <person name="Elewa A."/>
            <person name="Iarovenko S."/>
            <person name="Subramanian E."/>
            <person name="Araus A.J."/>
            <person name="Petzold A."/>
            <person name="Susuki M."/>
            <person name="Suzuki K.-i.T."/>
            <person name="Hayashi T."/>
            <person name="Toyoda A."/>
            <person name="Oliveira C."/>
            <person name="Osipova E."/>
            <person name="Leigh N.D."/>
            <person name="Simon A."/>
            <person name="Yun M.H."/>
        </authorList>
    </citation>
    <scope>NUCLEOTIDE SEQUENCE</scope>
    <source>
        <strain evidence="7">20211129_DDA</strain>
        <tissue evidence="7">Liver</tissue>
    </source>
</reference>
<evidence type="ECO:0000313" key="7">
    <source>
        <dbReference type="EMBL" id="KAJ1112543.1"/>
    </source>
</evidence>